<dbReference type="EMBL" id="CAVMJV010000145">
    <property type="protein sequence ID" value="CAK5112987.1"/>
    <property type="molecule type" value="Genomic_DNA"/>
</dbReference>
<proteinExistence type="predicted"/>
<gene>
    <name evidence="1" type="ORF">MENTE1834_LOCUS45025</name>
</gene>
<name>A0ACB1AYU4_MELEN</name>
<keyword evidence="2" id="KW-1185">Reference proteome</keyword>
<comment type="caution">
    <text evidence="1">The sequence shown here is derived from an EMBL/GenBank/DDBJ whole genome shotgun (WGS) entry which is preliminary data.</text>
</comment>
<protein>
    <submittedName>
        <fullName evidence="1">Uncharacterized protein</fullName>
    </submittedName>
</protein>
<organism evidence="1 2">
    <name type="scientific">Meloidogyne enterolobii</name>
    <name type="common">Root-knot nematode worm</name>
    <name type="synonym">Meloidogyne mayaguensis</name>
    <dbReference type="NCBI Taxonomy" id="390850"/>
    <lineage>
        <taxon>Eukaryota</taxon>
        <taxon>Metazoa</taxon>
        <taxon>Ecdysozoa</taxon>
        <taxon>Nematoda</taxon>
        <taxon>Chromadorea</taxon>
        <taxon>Rhabditida</taxon>
        <taxon>Tylenchina</taxon>
        <taxon>Tylenchomorpha</taxon>
        <taxon>Tylenchoidea</taxon>
        <taxon>Meloidogynidae</taxon>
        <taxon>Meloidogyninae</taxon>
        <taxon>Meloidogyne</taxon>
    </lineage>
</organism>
<evidence type="ECO:0000313" key="1">
    <source>
        <dbReference type="EMBL" id="CAK5112987.1"/>
    </source>
</evidence>
<dbReference type="Proteomes" id="UP001497535">
    <property type="component" value="Unassembled WGS sequence"/>
</dbReference>
<reference evidence="1" key="1">
    <citation type="submission" date="2023-11" db="EMBL/GenBank/DDBJ databases">
        <authorList>
            <person name="Poullet M."/>
        </authorList>
    </citation>
    <scope>NUCLEOTIDE SEQUENCE</scope>
    <source>
        <strain evidence="1">E1834</strain>
    </source>
</reference>
<sequence>MRMTHITATFFNIRYLKLVYFDDNDAFLLIHSSLKRKQNFYLIKKTKLLLLLKKRSCRMFEYLKKINFFLFYHKIFFKSYSKLSKSRYYIQLLMLYIQLLMLKIFQCTNFPINFKINYSSFLCKRIFIH</sequence>
<evidence type="ECO:0000313" key="2">
    <source>
        <dbReference type="Proteomes" id="UP001497535"/>
    </source>
</evidence>
<accession>A0ACB1AYU4</accession>